<evidence type="ECO:0000256" key="4">
    <source>
        <dbReference type="ARBA" id="ARBA00022741"/>
    </source>
</evidence>
<name>I2CQX5_NANGC</name>
<dbReference type="Pfam" id="PF00005">
    <property type="entry name" value="ABC_tran"/>
    <property type="match status" value="1"/>
</dbReference>
<dbReference type="SUPFAM" id="SSF90123">
    <property type="entry name" value="ABC transporter transmembrane region"/>
    <property type="match status" value="1"/>
</dbReference>
<dbReference type="AlphaFoldDB" id="I2CQX5"/>
<evidence type="ECO:0000256" key="1">
    <source>
        <dbReference type="ARBA" id="ARBA00008575"/>
    </source>
</evidence>
<keyword evidence="6 9" id="KW-1133">Transmembrane helix</keyword>
<dbReference type="GO" id="GO:0140359">
    <property type="term" value="F:ABC-type transporter activity"/>
    <property type="evidence" value="ECO:0007669"/>
    <property type="project" value="InterPro"/>
</dbReference>
<dbReference type="CDD" id="cd03223">
    <property type="entry name" value="ABCD_peroxisomal_ALDP"/>
    <property type="match status" value="1"/>
</dbReference>
<evidence type="ECO:0000259" key="10">
    <source>
        <dbReference type="PROSITE" id="PS50893"/>
    </source>
</evidence>
<feature type="domain" description="ABC transmembrane type-1" evidence="11">
    <location>
        <begin position="19"/>
        <end position="300"/>
    </location>
</feature>
<keyword evidence="3 9" id="KW-0812">Transmembrane</keyword>
<reference evidence="12" key="1">
    <citation type="journal article" date="2012" name="Bioengineered">
        <title>Additional insights into the genome of the oleaginous model alga Nannochloropsis gaditana.</title>
        <authorList>
            <person name="Jinkerson R.E."/>
            <person name="Radakovits R."/>
            <person name="Posewitz M.C."/>
        </authorList>
    </citation>
    <scope>NUCLEOTIDE SEQUENCE</scope>
    <source>
        <strain evidence="12">CCMP526</strain>
    </source>
</reference>
<accession>I2CQX5</accession>
<feature type="transmembrane region" description="Helical" evidence="9">
    <location>
        <begin position="157"/>
        <end position="180"/>
    </location>
</feature>
<feature type="domain" description="ABC transporter" evidence="10">
    <location>
        <begin position="443"/>
        <end position="683"/>
    </location>
</feature>
<comment type="similarity">
    <text evidence="1">Belongs to the ABC transporter superfamily. ABCD family. Peroxisomal fatty acyl CoA transporter (TC 3.A.1.203) subfamily.</text>
</comment>
<dbReference type="Gene3D" id="1.20.1560.10">
    <property type="entry name" value="ABC transporter type 1, transmembrane domain"/>
    <property type="match status" value="1"/>
</dbReference>
<dbReference type="SMART" id="SM00382">
    <property type="entry name" value="AAA"/>
    <property type="match status" value="1"/>
</dbReference>
<dbReference type="InterPro" id="IPR036640">
    <property type="entry name" value="ABC1_TM_sf"/>
</dbReference>
<dbReference type="InterPro" id="IPR017871">
    <property type="entry name" value="ABC_transporter-like_CS"/>
</dbReference>
<dbReference type="InterPro" id="IPR011527">
    <property type="entry name" value="ABC1_TM_dom"/>
</dbReference>
<evidence type="ECO:0000256" key="7">
    <source>
        <dbReference type="ARBA" id="ARBA00023136"/>
    </source>
</evidence>
<feature type="region of interest" description="Disordered" evidence="8">
    <location>
        <begin position="526"/>
        <end position="557"/>
    </location>
</feature>
<dbReference type="PANTHER" id="PTHR11384">
    <property type="entry name" value="ATP-BINDING CASSETTE, SUB-FAMILY D MEMBER"/>
    <property type="match status" value="1"/>
</dbReference>
<feature type="transmembrane region" description="Helical" evidence="9">
    <location>
        <begin position="132"/>
        <end position="151"/>
    </location>
</feature>
<dbReference type="InterPro" id="IPR003593">
    <property type="entry name" value="AAA+_ATPase"/>
</dbReference>
<dbReference type="EMBL" id="JU980245">
    <property type="protein sequence ID" value="AFJ69308.1"/>
    <property type="molecule type" value="mRNA"/>
</dbReference>
<evidence type="ECO:0000256" key="8">
    <source>
        <dbReference type="SAM" id="MobiDB-lite"/>
    </source>
</evidence>
<evidence type="ECO:0000256" key="9">
    <source>
        <dbReference type="SAM" id="Phobius"/>
    </source>
</evidence>
<protein>
    <submittedName>
        <fullName evidence="12">Abc transporter</fullName>
    </submittedName>
</protein>
<feature type="non-terminal residue" evidence="12">
    <location>
        <position position="685"/>
    </location>
</feature>
<evidence type="ECO:0000313" key="12">
    <source>
        <dbReference type="EMBL" id="AFJ69308.1"/>
    </source>
</evidence>
<dbReference type="InterPro" id="IPR050835">
    <property type="entry name" value="ABC_transporter_sub-D"/>
</dbReference>
<feature type="transmembrane region" description="Helical" evidence="9">
    <location>
        <begin position="12"/>
        <end position="35"/>
    </location>
</feature>
<evidence type="ECO:0000259" key="11">
    <source>
        <dbReference type="PROSITE" id="PS50929"/>
    </source>
</evidence>
<evidence type="ECO:0000256" key="6">
    <source>
        <dbReference type="ARBA" id="ARBA00022989"/>
    </source>
</evidence>
<dbReference type="Gene3D" id="3.40.50.300">
    <property type="entry name" value="P-loop containing nucleotide triphosphate hydrolases"/>
    <property type="match status" value="1"/>
</dbReference>
<feature type="compositionally biased region" description="Low complexity" evidence="8">
    <location>
        <begin position="382"/>
        <end position="397"/>
    </location>
</feature>
<sequence length="685" mass="75328">MAVPYFKEDKVAKILLASVIVLTLTSSGVSVWFSYIGRDFWTALSTKNEPEFYRMMRTFFGALVVGVPVNVMYKFCRQRLSLSWREWLTNRVTDLYYANRVYYTLEASKDIDNPDQRIAEDIRAFTRDSLEFFITALTAIIDLIAFSSILFRIYPQLFVAIIAYATIGTLITTTVGRRLVGLNFLQLQREAFFRYSLMRVRENSESIAFYGGEQLELKEIRRRFGSALDNFKEVIATQRNLEFFTVSYRFLIQVIPGLVVAPLYFAGKIELGVVSQSYSAFNHILADLSLIVNQFEALSAFSAGIDRLAEFLEKIQSANRGRLGVGASPDMTTGQRMRDLRLILSKSFIEELQAGQRRLAGEGGQSVDLGGTRSDTPPPPSLSSLSTSLSTVSESAPLVRGSGQGAGALALARMTEGGAEAGPRGELDRRSTVEVTVRPGATLELEGVSVTTPDYRRMLVHDLSLHLPPGGRLLIVGNSGTGKSSLLRVMAGLWSSGCGRITRPTTAEMFFLPQRPYCTLGTLRDQLHYPQKPPSTPSSPSSFDTSSEASSSNPLVPSAAENEELLQILEAVNLGDLPLRMGNGSAADGLDVMTDWSGILSLGEQQRLAFGRLLYNRPKLAILDEATSALDLASEQKMYEVLQAIPGISYVSVGHRPSLVDFHNSKLILSGEGYKLESLEGEEGG</sequence>
<keyword evidence="5" id="KW-0067">ATP-binding</keyword>
<keyword evidence="4" id="KW-0547">Nucleotide-binding</keyword>
<dbReference type="SUPFAM" id="SSF52540">
    <property type="entry name" value="P-loop containing nucleoside triphosphate hydrolases"/>
    <property type="match status" value="1"/>
</dbReference>
<dbReference type="Pfam" id="PF06472">
    <property type="entry name" value="ABC_membrane_2"/>
    <property type="match status" value="1"/>
</dbReference>
<dbReference type="GO" id="GO:0016887">
    <property type="term" value="F:ATP hydrolysis activity"/>
    <property type="evidence" value="ECO:0007669"/>
    <property type="project" value="InterPro"/>
</dbReference>
<feature type="transmembrane region" description="Helical" evidence="9">
    <location>
        <begin position="248"/>
        <end position="267"/>
    </location>
</feature>
<dbReference type="PANTHER" id="PTHR11384:SF59">
    <property type="entry name" value="LYSOSOMAL COBALAMIN TRANSPORTER ABCD4"/>
    <property type="match status" value="1"/>
</dbReference>
<organism evidence="12">
    <name type="scientific">Nannochloropsis gaditana (strain CCMP526)</name>
    <name type="common">Green microalga</name>
    <name type="synonym">Microchloropsis gaditana</name>
    <dbReference type="NCBI Taxonomy" id="1093141"/>
    <lineage>
        <taxon>Eukaryota</taxon>
        <taxon>Sar</taxon>
        <taxon>Stramenopiles</taxon>
        <taxon>Ochrophyta</taxon>
        <taxon>Eustigmatophyceae</taxon>
        <taxon>Eustigmatales</taxon>
        <taxon>Monodopsidaceae</taxon>
        <taxon>Nannochloropsis</taxon>
    </lineage>
</organism>
<feature type="compositionally biased region" description="Low complexity" evidence="8">
    <location>
        <begin position="538"/>
        <end position="552"/>
    </location>
</feature>
<dbReference type="InterPro" id="IPR027417">
    <property type="entry name" value="P-loop_NTPase"/>
</dbReference>
<reference evidence="12" key="2">
    <citation type="journal article" date="2012" name="Nat. Commun.">
        <title>Draft genome sequence and genetic transformation of the oleaginous alga Nannochloropis gaditana.</title>
        <authorList>
            <person name="Radakovits R."/>
            <person name="Jinkerson R.E."/>
            <person name="Fuerstenberg S.I."/>
            <person name="Tae H."/>
            <person name="Settlage R.E."/>
            <person name="Boore J.L."/>
            <person name="Posewitz M.C."/>
        </authorList>
    </citation>
    <scope>NUCLEOTIDE SEQUENCE</scope>
    <source>
        <strain evidence="12">CCMP526</strain>
    </source>
</reference>
<keyword evidence="2" id="KW-0813">Transport</keyword>
<evidence type="ECO:0000256" key="2">
    <source>
        <dbReference type="ARBA" id="ARBA00022448"/>
    </source>
</evidence>
<keyword evidence="7 9" id="KW-0472">Membrane</keyword>
<proteinExistence type="evidence at transcript level"/>
<feature type="region of interest" description="Disordered" evidence="8">
    <location>
        <begin position="360"/>
        <end position="398"/>
    </location>
</feature>
<evidence type="ECO:0000256" key="5">
    <source>
        <dbReference type="ARBA" id="ARBA00022840"/>
    </source>
</evidence>
<dbReference type="InterPro" id="IPR003439">
    <property type="entry name" value="ABC_transporter-like_ATP-bd"/>
</dbReference>
<gene>
    <name evidence="12" type="ORF">NGATSA_3011300</name>
</gene>
<evidence type="ECO:0000256" key="3">
    <source>
        <dbReference type="ARBA" id="ARBA00022692"/>
    </source>
</evidence>
<dbReference type="GO" id="GO:0005524">
    <property type="term" value="F:ATP binding"/>
    <property type="evidence" value="ECO:0007669"/>
    <property type="project" value="UniProtKB-KW"/>
</dbReference>
<dbReference type="PROSITE" id="PS50893">
    <property type="entry name" value="ABC_TRANSPORTER_2"/>
    <property type="match status" value="1"/>
</dbReference>
<dbReference type="PROSITE" id="PS50929">
    <property type="entry name" value="ABC_TM1F"/>
    <property type="match status" value="1"/>
</dbReference>
<dbReference type="GO" id="GO:0016020">
    <property type="term" value="C:membrane"/>
    <property type="evidence" value="ECO:0007669"/>
    <property type="project" value="InterPro"/>
</dbReference>
<feature type="transmembrane region" description="Helical" evidence="9">
    <location>
        <begin position="55"/>
        <end position="73"/>
    </location>
</feature>
<dbReference type="PROSITE" id="PS00211">
    <property type="entry name" value="ABC_TRANSPORTER_1"/>
    <property type="match status" value="1"/>
</dbReference>